<dbReference type="HOGENOM" id="CLU_1192679_0_0_2"/>
<protein>
    <submittedName>
        <fullName evidence="1">Uncharacterized protein</fullName>
    </submittedName>
</protein>
<name>F2L4B0_THEU7</name>
<reference key="2">
    <citation type="submission" date="2011-03" db="EMBL/GenBank/DDBJ databases">
        <title>Complete genome sequence of the thermoacidophilic crenarchaeon Thermoproteus uzoniensis 768-20.</title>
        <authorList>
            <person name="Mardanov A.V."/>
            <person name="Gumerov V.M."/>
            <person name="Beletsky A.V."/>
            <person name="Prokofeva M.I."/>
            <person name="Bonch-Osmolovskaya E.A."/>
            <person name="Ravin N.V."/>
            <person name="Skryabin K.G."/>
        </authorList>
    </citation>
    <scope>NUCLEOTIDE SEQUENCE</scope>
    <source>
        <strain>768-20</strain>
    </source>
</reference>
<dbReference type="GeneID" id="10361395"/>
<dbReference type="EMBL" id="CP002590">
    <property type="protein sequence ID" value="AEA13342.1"/>
    <property type="molecule type" value="Genomic_DNA"/>
</dbReference>
<sequence length="231" mass="25535">MRLWLVAAVAVAVVAAVVVLLLFFSRPSGPPVSYVAVEAPYVFLLPRGGVYELGYYDTQGNWHGLGTYNASSTALKNAVSTIEQFNQRYTGTTLPQPYGTQFQPLAYVVVIGNTTGTVKIPIEGNTILLDRVNPGDWTILVTDPKDVNKLMYALDTGYKESAYANPMSSIWISQYPGSIFYEIKSLQSYNNEFVGSYVIVMNNNTLIPWGYEAGNGYSLLFVQQKEGNFYS</sequence>
<dbReference type="AlphaFoldDB" id="F2L4B0"/>
<proteinExistence type="predicted"/>
<gene>
    <name evidence="1" type="ordered locus">TUZN_1882</name>
</gene>
<dbReference type="KEGG" id="tuz:TUZN_1882"/>
<dbReference type="STRING" id="999630.TUZN_1882"/>
<organism evidence="1 2">
    <name type="scientific">Thermoproteus uzoniensis (strain 768-20)</name>
    <dbReference type="NCBI Taxonomy" id="999630"/>
    <lineage>
        <taxon>Archaea</taxon>
        <taxon>Thermoproteota</taxon>
        <taxon>Thermoprotei</taxon>
        <taxon>Thermoproteales</taxon>
        <taxon>Thermoproteaceae</taxon>
        <taxon>Thermoproteus</taxon>
    </lineage>
</organism>
<accession>F2L4B0</accession>
<keyword evidence="2" id="KW-1185">Reference proteome</keyword>
<dbReference type="RefSeq" id="WP_013680677.1">
    <property type="nucleotide sequence ID" value="NC_015315.1"/>
</dbReference>
<dbReference type="eggNOG" id="arCOG10353">
    <property type="taxonomic scope" value="Archaea"/>
</dbReference>
<dbReference type="Proteomes" id="UP000008138">
    <property type="component" value="Chromosome"/>
</dbReference>
<dbReference type="OrthoDB" id="27863at2157"/>
<evidence type="ECO:0000313" key="2">
    <source>
        <dbReference type="Proteomes" id="UP000008138"/>
    </source>
</evidence>
<reference evidence="1 2" key="1">
    <citation type="journal article" date="2011" name="J. Bacteriol.">
        <title>Complete genome sequence of the thermoacidophilic crenarchaeon Thermoproteus uzoniensis 768-20.</title>
        <authorList>
            <person name="Mardanov A.V."/>
            <person name="Gumerov V.M."/>
            <person name="Beletsky A.V."/>
            <person name="Prokofeva M.I."/>
            <person name="Bonch-Osmolovskaya E.A."/>
            <person name="Ravin N.V."/>
            <person name="Skryabin K.G."/>
        </authorList>
    </citation>
    <scope>NUCLEOTIDE SEQUENCE [LARGE SCALE GENOMIC DNA]</scope>
    <source>
        <strain evidence="1 2">768-20</strain>
    </source>
</reference>
<evidence type="ECO:0000313" key="1">
    <source>
        <dbReference type="EMBL" id="AEA13342.1"/>
    </source>
</evidence>